<evidence type="ECO:0000313" key="2">
    <source>
        <dbReference type="EMBL" id="BCU54393.1"/>
    </source>
</evidence>
<dbReference type="EMBL" id="AP024590">
    <property type="protein sequence ID" value="BCU54393.1"/>
    <property type="molecule type" value="Genomic_DNA"/>
</dbReference>
<name>A0AA86IN14_9ENTR</name>
<keyword evidence="1" id="KW-1133">Transmembrane helix</keyword>
<keyword evidence="1" id="KW-0472">Membrane</keyword>
<evidence type="ECO:0000256" key="1">
    <source>
        <dbReference type="SAM" id="Phobius"/>
    </source>
</evidence>
<feature type="transmembrane region" description="Helical" evidence="1">
    <location>
        <begin position="38"/>
        <end position="61"/>
    </location>
</feature>
<accession>A0AA86IN14</accession>
<dbReference type="AlphaFoldDB" id="A0AA86IN14"/>
<keyword evidence="1" id="KW-0812">Transmembrane</keyword>
<sequence length="122" mass="13371">MSDFAFADSQVTGSNMRNSQNIYLSRSETVAASEETTWSFPGALVGFVSWLLALGIPFLLYGPNTLFFLLYTWPFFLALMPVAVVVGIAVHSLLDGKLLYSSVATVIIVVTMFGALFMWLMG</sequence>
<evidence type="ECO:0000313" key="3">
    <source>
        <dbReference type="Proteomes" id="UP000682928"/>
    </source>
</evidence>
<dbReference type="Pfam" id="PF12084">
    <property type="entry name" value="DUF3561"/>
    <property type="match status" value="1"/>
</dbReference>
<protein>
    <submittedName>
        <fullName evidence="2">Membrane protein</fullName>
    </submittedName>
</protein>
<feature type="transmembrane region" description="Helical" evidence="1">
    <location>
        <begin position="68"/>
        <end position="92"/>
    </location>
</feature>
<feature type="transmembrane region" description="Helical" evidence="1">
    <location>
        <begin position="98"/>
        <end position="120"/>
    </location>
</feature>
<dbReference type="NCBIfam" id="NF008001">
    <property type="entry name" value="PRK10726.1"/>
    <property type="match status" value="1"/>
</dbReference>
<organism evidence="2 3">
    <name type="scientific">Enterobacter kobei</name>
    <dbReference type="NCBI Taxonomy" id="208224"/>
    <lineage>
        <taxon>Bacteria</taxon>
        <taxon>Pseudomonadati</taxon>
        <taxon>Pseudomonadota</taxon>
        <taxon>Gammaproteobacteria</taxon>
        <taxon>Enterobacterales</taxon>
        <taxon>Enterobacteriaceae</taxon>
        <taxon>Enterobacter</taxon>
        <taxon>Enterobacter cloacae complex</taxon>
    </lineage>
</organism>
<dbReference type="Proteomes" id="UP000682928">
    <property type="component" value="Chromosome"/>
</dbReference>
<proteinExistence type="predicted"/>
<reference evidence="2" key="1">
    <citation type="submission" date="2021-04" db="EMBL/GenBank/DDBJ databases">
        <title>Difference and commonality of drug resistance evolution in various bacteria. and drug sensitivity profiles.</title>
        <authorList>
            <person name="Maeda T."/>
            <person name="Shibai A."/>
            <person name="Kawada K."/>
            <person name="Kotani H."/>
            <person name="Tarusawa Y."/>
            <person name="Tanabe K."/>
            <person name="Furusawa C."/>
        </authorList>
    </citation>
    <scope>NUCLEOTIDE SEQUENCE</scope>
    <source>
        <strain evidence="2">JCM 8580</strain>
    </source>
</reference>
<gene>
    <name evidence="2" type="ORF">ENKO_09870</name>
</gene>
<dbReference type="InterPro" id="IPR022721">
    <property type="entry name" value="DUF3561"/>
</dbReference>